<evidence type="ECO:0000313" key="1">
    <source>
        <dbReference type="EMBL" id="GFR78206.1"/>
    </source>
</evidence>
<organism evidence="1 2">
    <name type="scientific">Elysia marginata</name>
    <dbReference type="NCBI Taxonomy" id="1093978"/>
    <lineage>
        <taxon>Eukaryota</taxon>
        <taxon>Metazoa</taxon>
        <taxon>Spiralia</taxon>
        <taxon>Lophotrochozoa</taxon>
        <taxon>Mollusca</taxon>
        <taxon>Gastropoda</taxon>
        <taxon>Heterobranchia</taxon>
        <taxon>Euthyneura</taxon>
        <taxon>Panpulmonata</taxon>
        <taxon>Sacoglossa</taxon>
        <taxon>Placobranchoidea</taxon>
        <taxon>Plakobranchidae</taxon>
        <taxon>Elysia</taxon>
    </lineage>
</organism>
<reference evidence="1 2" key="1">
    <citation type="journal article" date="2021" name="Elife">
        <title>Chloroplast acquisition without the gene transfer in kleptoplastic sea slugs, Plakobranchus ocellatus.</title>
        <authorList>
            <person name="Maeda T."/>
            <person name="Takahashi S."/>
            <person name="Yoshida T."/>
            <person name="Shimamura S."/>
            <person name="Takaki Y."/>
            <person name="Nagai Y."/>
            <person name="Toyoda A."/>
            <person name="Suzuki Y."/>
            <person name="Arimoto A."/>
            <person name="Ishii H."/>
            <person name="Satoh N."/>
            <person name="Nishiyama T."/>
            <person name="Hasebe M."/>
            <person name="Maruyama T."/>
            <person name="Minagawa J."/>
            <person name="Obokata J."/>
            <person name="Shigenobu S."/>
        </authorList>
    </citation>
    <scope>NUCLEOTIDE SEQUENCE [LARGE SCALE GENOMIC DNA]</scope>
</reference>
<evidence type="ECO:0000313" key="2">
    <source>
        <dbReference type="Proteomes" id="UP000762676"/>
    </source>
</evidence>
<sequence length="152" mass="16794">MYLCYFQESAPESSPVSNVDIEVDDEIENENVIVDYSSGAIVEEIVVTVDDTGISEEQPETEVDSSPLLAPAATVSVPGGVLTSETPESGISEKFTYIFKDPNFIHSSKGPGGNKKTRIWKNLKQIVAAERSLAWKPEDVTCELEYYIRPFK</sequence>
<dbReference type="EMBL" id="BMAT01004693">
    <property type="protein sequence ID" value="GFR78206.1"/>
    <property type="molecule type" value="Genomic_DNA"/>
</dbReference>
<name>A0AAV4FZ34_9GAST</name>
<protein>
    <submittedName>
        <fullName evidence="1">INO80 complex subunit C-like</fullName>
    </submittedName>
</protein>
<comment type="caution">
    <text evidence="1">The sequence shown here is derived from an EMBL/GenBank/DDBJ whole genome shotgun (WGS) entry which is preliminary data.</text>
</comment>
<gene>
    <name evidence="1" type="ORF">ElyMa_002254900</name>
</gene>
<accession>A0AAV4FZ34</accession>
<dbReference type="Proteomes" id="UP000762676">
    <property type="component" value="Unassembled WGS sequence"/>
</dbReference>
<proteinExistence type="predicted"/>
<keyword evidence="2" id="KW-1185">Reference proteome</keyword>
<dbReference type="AlphaFoldDB" id="A0AAV4FZ34"/>